<dbReference type="Proteomes" id="UP000320055">
    <property type="component" value="Unassembled WGS sequence"/>
</dbReference>
<evidence type="ECO:0000256" key="1">
    <source>
        <dbReference type="HAMAP-Rule" id="MF_00549"/>
    </source>
</evidence>
<dbReference type="PANTHER" id="PTHR30492:SF0">
    <property type="entry name" value="METHYLGLYOXAL SYNTHASE"/>
    <property type="match status" value="1"/>
</dbReference>
<evidence type="ECO:0000259" key="2">
    <source>
        <dbReference type="PROSITE" id="PS50146"/>
    </source>
</evidence>
<reference evidence="4 5" key="1">
    <citation type="submission" date="2019-01" db="EMBL/GenBank/DDBJ databases">
        <authorList>
            <person name="Brito A."/>
        </authorList>
    </citation>
    <scope>NUCLEOTIDE SEQUENCE [LARGE SCALE GENOMIC DNA]</scope>
    <source>
        <strain evidence="4">1</strain>
    </source>
</reference>
<dbReference type="InterPro" id="IPR001206">
    <property type="entry name" value="Diacylglycerol_kinase_cat_dom"/>
</dbReference>
<dbReference type="Gene3D" id="3.40.50.10330">
    <property type="entry name" value="Probable inorganic polyphosphate/atp-NAD kinase, domain 1"/>
    <property type="match status" value="1"/>
</dbReference>
<dbReference type="AlphaFoldDB" id="A0A563VYP5"/>
<dbReference type="InterPro" id="IPR004363">
    <property type="entry name" value="Methylgl_synth"/>
</dbReference>
<feature type="domain" description="MGS-like" evidence="3">
    <location>
        <begin position="1"/>
        <end position="145"/>
    </location>
</feature>
<dbReference type="GO" id="GO:0008654">
    <property type="term" value="P:phospholipid biosynthetic process"/>
    <property type="evidence" value="ECO:0007669"/>
    <property type="project" value="InterPro"/>
</dbReference>
<feature type="binding site" evidence="1">
    <location>
        <begin position="36"/>
        <end position="39"/>
    </location>
    <ligand>
        <name>substrate</name>
    </ligand>
</feature>
<dbReference type="Gene3D" id="2.60.200.40">
    <property type="match status" value="1"/>
</dbReference>
<feature type="domain" description="DAGKc" evidence="2">
    <location>
        <begin position="122"/>
        <end position="254"/>
    </location>
</feature>
<comment type="catalytic activity">
    <reaction evidence="1">
        <text>dihydroxyacetone phosphate = methylglyoxal + phosphate</text>
        <dbReference type="Rhea" id="RHEA:17937"/>
        <dbReference type="ChEBI" id="CHEBI:17158"/>
        <dbReference type="ChEBI" id="CHEBI:43474"/>
        <dbReference type="ChEBI" id="CHEBI:57642"/>
        <dbReference type="EC" id="4.2.3.3"/>
    </reaction>
</comment>
<feature type="binding site" evidence="1">
    <location>
        <position position="10"/>
    </location>
    <ligand>
        <name>substrate</name>
    </ligand>
</feature>
<dbReference type="Pfam" id="PF00781">
    <property type="entry name" value="DAGK_cat"/>
    <property type="match status" value="1"/>
</dbReference>
<dbReference type="Pfam" id="PF19279">
    <property type="entry name" value="YegS_C"/>
    <property type="match status" value="1"/>
</dbReference>
<dbReference type="InterPro" id="IPR036914">
    <property type="entry name" value="MGS-like_dom_sf"/>
</dbReference>
<dbReference type="SMART" id="SM00851">
    <property type="entry name" value="MGS"/>
    <property type="match status" value="1"/>
</dbReference>
<sequence length="422" mass="44836">MACTIALIAHDRQKDEMVSFVNRHLPVLSRYRLIATGTTGKRIQAASDLEIKILEPGMLGGDAQIAAEVVAKNVVAVIFLIDPLYAQPHEPDIEALLRVCNLQNVPLATNLATAEAIAESLANSVTAHLIFNPVSGQGNAEQDLNLIRELLEPHLHLEVHQTTPDISPEELAKNAIASAADMIIVSGGDGTVSAVAGAVMETSIPLGIIPRGTANAFAMALGITQQINPIRRACEIILAGKTRVVDAARCNGSPLILLAGIGFEAETVARADREAKNRWGSLAYIMAGWQQLDQQILFDAEIEIDRSTQKFQAGAITVANAAPLTSILAQGTGKVVADDGLLDVTIATAETKLQAVVTLLGMLESALIKTNNEINNVVHLQTKKLKISANPPQKVVLDGEIIGTTPLEIESVPQALTVFVLE</sequence>
<dbReference type="InterPro" id="IPR017438">
    <property type="entry name" value="ATP-NAD_kinase_N"/>
</dbReference>
<dbReference type="PROSITE" id="PS51855">
    <property type="entry name" value="MGS"/>
    <property type="match status" value="1"/>
</dbReference>
<comment type="function">
    <text evidence="1">Catalyzes the formation of methylglyoxal from dihydroxyacetone phosphate.</text>
</comment>
<dbReference type="SUPFAM" id="SSF111331">
    <property type="entry name" value="NAD kinase/diacylglycerol kinase-like"/>
    <property type="match status" value="1"/>
</dbReference>
<keyword evidence="1" id="KW-0456">Lyase</keyword>
<dbReference type="GO" id="GO:0016301">
    <property type="term" value="F:kinase activity"/>
    <property type="evidence" value="ECO:0007669"/>
    <property type="project" value="InterPro"/>
</dbReference>
<protein>
    <recommendedName>
        <fullName evidence="1">Methylglyoxal synthase</fullName>
        <shortName evidence="1">MGS</shortName>
        <ecNumber evidence="1">4.2.3.3</ecNumber>
    </recommendedName>
</protein>
<organism evidence="4 5">
    <name type="scientific">Hyella patelloides LEGE 07179</name>
    <dbReference type="NCBI Taxonomy" id="945734"/>
    <lineage>
        <taxon>Bacteria</taxon>
        <taxon>Bacillati</taxon>
        <taxon>Cyanobacteriota</taxon>
        <taxon>Cyanophyceae</taxon>
        <taxon>Pleurocapsales</taxon>
        <taxon>Hyellaceae</taxon>
        <taxon>Hyella</taxon>
    </lineage>
</organism>
<dbReference type="HAMAP" id="MF_00549">
    <property type="entry name" value="Methylglyoxal_synth"/>
    <property type="match status" value="1"/>
</dbReference>
<dbReference type="Gene3D" id="3.40.50.1380">
    <property type="entry name" value="Methylglyoxal synthase-like domain"/>
    <property type="match status" value="1"/>
</dbReference>
<dbReference type="RefSeq" id="WP_144866315.1">
    <property type="nucleotide sequence ID" value="NZ_LR213806.1"/>
</dbReference>
<dbReference type="OrthoDB" id="142078at2"/>
<dbReference type="NCBIfam" id="NF002033">
    <property type="entry name" value="PRK00861.1"/>
    <property type="match status" value="1"/>
</dbReference>
<evidence type="ECO:0000313" key="4">
    <source>
        <dbReference type="EMBL" id="VEP16525.1"/>
    </source>
</evidence>
<proteinExistence type="inferred from homology"/>
<dbReference type="SMART" id="SM00046">
    <property type="entry name" value="DAGKc"/>
    <property type="match status" value="1"/>
</dbReference>
<dbReference type="GO" id="GO:0005524">
    <property type="term" value="F:ATP binding"/>
    <property type="evidence" value="ECO:0007669"/>
    <property type="project" value="InterPro"/>
</dbReference>
<dbReference type="InterPro" id="IPR045540">
    <property type="entry name" value="YegS/DAGK_C"/>
</dbReference>
<gene>
    <name evidence="1" type="primary">mgsA</name>
    <name evidence="4" type="ORF">H1P_460019</name>
</gene>
<dbReference type="EMBL" id="CAACVJ010000401">
    <property type="protein sequence ID" value="VEP16525.1"/>
    <property type="molecule type" value="Genomic_DNA"/>
</dbReference>
<dbReference type="PROSITE" id="PS50146">
    <property type="entry name" value="DAGK"/>
    <property type="match status" value="1"/>
</dbReference>
<feature type="binding site" evidence="1">
    <location>
        <position position="89"/>
    </location>
    <ligand>
        <name>substrate</name>
    </ligand>
</feature>
<feature type="active site" description="Proton donor/acceptor" evidence="1">
    <location>
        <position position="62"/>
    </location>
</feature>
<dbReference type="InterPro" id="IPR005218">
    <property type="entry name" value="Diacylglycerol/lipid_kinase"/>
</dbReference>
<dbReference type="NCBIfam" id="TIGR00147">
    <property type="entry name" value="YegS/Rv2252/BmrU family lipid kinase"/>
    <property type="match status" value="1"/>
</dbReference>
<feature type="binding site" evidence="1">
    <location>
        <position position="14"/>
    </location>
    <ligand>
        <name>substrate</name>
    </ligand>
</feature>
<evidence type="ECO:0000313" key="5">
    <source>
        <dbReference type="Proteomes" id="UP000320055"/>
    </source>
</evidence>
<dbReference type="Pfam" id="PF02142">
    <property type="entry name" value="MGS"/>
    <property type="match status" value="1"/>
</dbReference>
<name>A0A563VYP5_9CYAN</name>
<dbReference type="NCBIfam" id="NF003559">
    <property type="entry name" value="PRK05234.1"/>
    <property type="match status" value="1"/>
</dbReference>
<dbReference type="GO" id="GO:0005829">
    <property type="term" value="C:cytosol"/>
    <property type="evidence" value="ECO:0007669"/>
    <property type="project" value="TreeGrafter"/>
</dbReference>
<dbReference type="InterPro" id="IPR011607">
    <property type="entry name" value="MGS-like_dom"/>
</dbReference>
<keyword evidence="5" id="KW-1185">Reference proteome</keyword>
<evidence type="ECO:0000259" key="3">
    <source>
        <dbReference type="PROSITE" id="PS51855"/>
    </source>
</evidence>
<comment type="similarity">
    <text evidence="1">Belongs to the methylglyoxal synthase family.</text>
</comment>
<dbReference type="EC" id="4.2.3.3" evidence="1"/>
<dbReference type="PANTHER" id="PTHR30492">
    <property type="entry name" value="METHYLGLYOXAL SYNTHASE"/>
    <property type="match status" value="1"/>
</dbReference>
<dbReference type="SUPFAM" id="SSF52335">
    <property type="entry name" value="Methylglyoxal synthase-like"/>
    <property type="match status" value="1"/>
</dbReference>
<dbReference type="NCBIfam" id="TIGR00160">
    <property type="entry name" value="MGSA"/>
    <property type="match status" value="1"/>
</dbReference>
<accession>A0A563VYP5</accession>
<dbReference type="GO" id="GO:0019242">
    <property type="term" value="P:methylglyoxal biosynthetic process"/>
    <property type="evidence" value="ECO:0007669"/>
    <property type="project" value="UniProtKB-UniRule"/>
</dbReference>
<dbReference type="CDD" id="cd01422">
    <property type="entry name" value="MGS"/>
    <property type="match status" value="1"/>
</dbReference>
<dbReference type="InterPro" id="IPR016064">
    <property type="entry name" value="NAD/diacylglycerol_kinase_sf"/>
</dbReference>
<comment type="caution">
    <text evidence="1">Lacks conserved residue(s) required for the propagation of feature annotation.</text>
</comment>
<dbReference type="GO" id="GO:0008929">
    <property type="term" value="F:methylglyoxal synthase activity"/>
    <property type="evidence" value="ECO:0007669"/>
    <property type="project" value="UniProtKB-UniRule"/>
</dbReference>